<comment type="caution">
    <text evidence="2">The sequence shown here is derived from an EMBL/GenBank/DDBJ whole genome shotgun (WGS) entry which is preliminary data.</text>
</comment>
<proteinExistence type="predicted"/>
<organism evidence="2 3">
    <name type="scientific">Pseudoalteromonas phenolica</name>
    <dbReference type="NCBI Taxonomy" id="161398"/>
    <lineage>
        <taxon>Bacteria</taxon>
        <taxon>Pseudomonadati</taxon>
        <taxon>Pseudomonadota</taxon>
        <taxon>Gammaproteobacteria</taxon>
        <taxon>Alteromonadales</taxon>
        <taxon>Pseudoalteromonadaceae</taxon>
        <taxon>Pseudoalteromonas</taxon>
    </lineage>
</organism>
<gene>
    <name evidence="2" type="ORF">C1E23_20650</name>
</gene>
<evidence type="ECO:0000313" key="3">
    <source>
        <dbReference type="Proteomes" id="UP000291338"/>
    </source>
</evidence>
<feature type="domain" description="N-acetyltransferase" evidence="1">
    <location>
        <begin position="2"/>
        <end position="135"/>
    </location>
</feature>
<dbReference type="InterPro" id="IPR053144">
    <property type="entry name" value="Acetyltransferase_Butenolide"/>
</dbReference>
<dbReference type="Proteomes" id="UP000291338">
    <property type="component" value="Unassembled WGS sequence"/>
</dbReference>
<accession>A0A4Q7IJ55</accession>
<dbReference type="PANTHER" id="PTHR43233:SF1">
    <property type="entry name" value="FAMILY N-ACETYLTRANSFERASE, PUTATIVE (AFU_ORTHOLOGUE AFUA_6G03350)-RELATED"/>
    <property type="match status" value="1"/>
</dbReference>
<dbReference type="CDD" id="cd04301">
    <property type="entry name" value="NAT_SF"/>
    <property type="match status" value="1"/>
</dbReference>
<protein>
    <submittedName>
        <fullName evidence="2">GNAT family N-acetyltransferase</fullName>
    </submittedName>
</protein>
<dbReference type="PROSITE" id="PS51186">
    <property type="entry name" value="GNAT"/>
    <property type="match status" value="1"/>
</dbReference>
<dbReference type="InterPro" id="IPR016181">
    <property type="entry name" value="Acyl_CoA_acyltransferase"/>
</dbReference>
<name>A0A4Q7IJ55_9GAMM</name>
<dbReference type="Gene3D" id="3.40.630.30">
    <property type="match status" value="1"/>
</dbReference>
<dbReference type="SUPFAM" id="SSF55729">
    <property type="entry name" value="Acyl-CoA N-acyltransferases (Nat)"/>
    <property type="match status" value="1"/>
</dbReference>
<dbReference type="GO" id="GO:0016747">
    <property type="term" value="F:acyltransferase activity, transferring groups other than amino-acyl groups"/>
    <property type="evidence" value="ECO:0007669"/>
    <property type="project" value="InterPro"/>
</dbReference>
<dbReference type="PANTHER" id="PTHR43233">
    <property type="entry name" value="FAMILY N-ACETYLTRANSFERASE, PUTATIVE (AFU_ORTHOLOGUE AFUA_6G03350)-RELATED"/>
    <property type="match status" value="1"/>
</dbReference>
<evidence type="ECO:0000259" key="1">
    <source>
        <dbReference type="PROSITE" id="PS51186"/>
    </source>
</evidence>
<dbReference type="InterPro" id="IPR000182">
    <property type="entry name" value="GNAT_dom"/>
</dbReference>
<dbReference type="AlphaFoldDB" id="A0A4Q7IJ55"/>
<dbReference type="RefSeq" id="WP_130257350.1">
    <property type="nucleotide sequence ID" value="NZ_PPSX01000127.1"/>
</dbReference>
<reference evidence="2 3" key="1">
    <citation type="submission" date="2018-01" db="EMBL/GenBank/DDBJ databases">
        <title>Co-occurrence of chitin degradation, pigmentation and bioactivity in marine Pseudoalteromonas.</title>
        <authorList>
            <person name="Paulsen S."/>
            <person name="Gram L."/>
            <person name="Machado H."/>
        </authorList>
    </citation>
    <scope>NUCLEOTIDE SEQUENCE [LARGE SCALE GENOMIC DNA]</scope>
    <source>
        <strain evidence="2 3">S3898</strain>
    </source>
</reference>
<dbReference type="EMBL" id="PPSX01000127">
    <property type="protein sequence ID" value="RZQ51226.1"/>
    <property type="molecule type" value="Genomic_DNA"/>
</dbReference>
<evidence type="ECO:0000313" key="2">
    <source>
        <dbReference type="EMBL" id="RZQ51226.1"/>
    </source>
</evidence>
<dbReference type="Pfam" id="PF13508">
    <property type="entry name" value="Acetyltransf_7"/>
    <property type="match status" value="1"/>
</dbReference>
<keyword evidence="2" id="KW-0808">Transferase</keyword>
<sequence length="135" mass="15584">MNVTYTLSEENIEELHRLYQKEWWTKGRTLQETKKVVAGSQINIGILDAQNILIGYARVLTDFTFKAIIFDVIVSEFHRDKGLGKRIMQLIKNHKRLASVKSYELYCLPEMFAFYESLGFSTDVAGIKLMRCANA</sequence>